<proteinExistence type="predicted"/>
<dbReference type="STRING" id="47871.GA0070608_1698"/>
<reference evidence="1 3" key="1">
    <citation type="submission" date="2016-06" db="EMBL/GenBank/DDBJ databases">
        <authorList>
            <person name="Kjaerup R.B."/>
            <person name="Dalgaard T.S."/>
            <person name="Juul-Madsen H.R."/>
        </authorList>
    </citation>
    <scope>NUCLEOTIDE SEQUENCE [LARGE SCALE GENOMIC DNA]</scope>
    <source>
        <strain evidence="1 3">DSM 43363</strain>
    </source>
</reference>
<accession>A0A1C6URQ0</accession>
<dbReference type="EMBL" id="CP109071">
    <property type="protein sequence ID" value="WSA34705.1"/>
    <property type="molecule type" value="Genomic_DNA"/>
</dbReference>
<keyword evidence="4" id="KW-1185">Reference proteome</keyword>
<protein>
    <submittedName>
        <fullName evidence="1">Uncharacterized protein</fullName>
    </submittedName>
</protein>
<dbReference type="EMBL" id="FMIC01000002">
    <property type="protein sequence ID" value="SCL56712.1"/>
    <property type="molecule type" value="Genomic_DNA"/>
</dbReference>
<name>A0A1C6URQ0_9ACTN</name>
<evidence type="ECO:0000313" key="1">
    <source>
        <dbReference type="EMBL" id="SCL56712.1"/>
    </source>
</evidence>
<gene>
    <name evidence="1" type="ORF">GA0070608_1698</name>
    <name evidence="2" type="ORF">OIE14_11970</name>
</gene>
<sequence>MTVDRPSEERTIAPGKVIRVPEDSYQFGTGALAMYATEVLDRSQFQVRGGSSRVAEG</sequence>
<reference evidence="2 4" key="2">
    <citation type="submission" date="2022-10" db="EMBL/GenBank/DDBJ databases">
        <title>The complete genomes of actinobacterial strains from the NBC collection.</title>
        <authorList>
            <person name="Joergensen T.S."/>
            <person name="Alvarez Arevalo M."/>
            <person name="Sterndorff E.B."/>
            <person name="Faurdal D."/>
            <person name="Vuksanovic O."/>
            <person name="Mourched A.-S."/>
            <person name="Charusanti P."/>
            <person name="Shaw S."/>
            <person name="Blin K."/>
            <person name="Weber T."/>
        </authorList>
    </citation>
    <scope>NUCLEOTIDE SEQUENCE [LARGE SCALE GENOMIC DNA]</scope>
    <source>
        <strain evidence="2 4">NBC 01809</strain>
    </source>
</reference>
<dbReference type="RefSeq" id="WP_176733665.1">
    <property type="nucleotide sequence ID" value="NZ_CP109071.1"/>
</dbReference>
<dbReference type="Proteomes" id="UP001334804">
    <property type="component" value="Chromosome"/>
</dbReference>
<dbReference type="Proteomes" id="UP000199343">
    <property type="component" value="Unassembled WGS sequence"/>
</dbReference>
<evidence type="ECO:0000313" key="2">
    <source>
        <dbReference type="EMBL" id="WSA34705.1"/>
    </source>
</evidence>
<dbReference type="AlphaFoldDB" id="A0A1C6URQ0"/>
<evidence type="ECO:0000313" key="3">
    <source>
        <dbReference type="Proteomes" id="UP000199343"/>
    </source>
</evidence>
<organism evidence="1 3">
    <name type="scientific">Micromonospora peucetia</name>
    <dbReference type="NCBI Taxonomy" id="47871"/>
    <lineage>
        <taxon>Bacteria</taxon>
        <taxon>Bacillati</taxon>
        <taxon>Actinomycetota</taxon>
        <taxon>Actinomycetes</taxon>
        <taxon>Micromonosporales</taxon>
        <taxon>Micromonosporaceae</taxon>
        <taxon>Micromonospora</taxon>
    </lineage>
</organism>
<evidence type="ECO:0000313" key="4">
    <source>
        <dbReference type="Proteomes" id="UP001334804"/>
    </source>
</evidence>